<dbReference type="HOGENOM" id="CLU_1486678_0_0_9"/>
<dbReference type="eggNOG" id="ENOG5030F6E">
    <property type="taxonomic scope" value="Bacteria"/>
</dbReference>
<protein>
    <submittedName>
        <fullName evidence="2">Uncharacterized protein</fullName>
    </submittedName>
</protein>
<dbReference type="Proteomes" id="UP000006238">
    <property type="component" value="Unassembled WGS sequence"/>
</dbReference>
<dbReference type="RefSeq" id="WP_005604120.1">
    <property type="nucleotide sequence ID" value="NZ_GG663524.1"/>
</dbReference>
<feature type="transmembrane region" description="Helical" evidence="1">
    <location>
        <begin position="46"/>
        <end position="73"/>
    </location>
</feature>
<proteinExistence type="predicted"/>
<accession>D4S207</accession>
<keyword evidence="1" id="KW-0472">Membrane</keyword>
<keyword evidence="1" id="KW-1133">Transmembrane helix</keyword>
<feature type="transmembrane region" description="Helical" evidence="1">
    <location>
        <begin position="6"/>
        <end position="25"/>
    </location>
</feature>
<feature type="transmembrane region" description="Helical" evidence="1">
    <location>
        <begin position="79"/>
        <end position="101"/>
    </location>
</feature>
<organism evidence="2 3">
    <name type="scientific">Eshraghiella crossota DSM 2876</name>
    <dbReference type="NCBI Taxonomy" id="511680"/>
    <lineage>
        <taxon>Bacteria</taxon>
        <taxon>Bacillati</taxon>
        <taxon>Bacillota</taxon>
        <taxon>Clostridia</taxon>
        <taxon>Lachnospirales</taxon>
        <taxon>Lachnospiraceae</taxon>
        <taxon>Eshraghiella</taxon>
    </lineage>
</organism>
<reference evidence="2 3" key="1">
    <citation type="submission" date="2010-02" db="EMBL/GenBank/DDBJ databases">
        <authorList>
            <person name="Weinstock G."/>
            <person name="Sodergren E."/>
            <person name="Clifton S."/>
            <person name="Fulton L."/>
            <person name="Fulton B."/>
            <person name="Courtney L."/>
            <person name="Fronick C."/>
            <person name="Harrison M."/>
            <person name="Strong C."/>
            <person name="Farmer C."/>
            <person name="Delahaunty K."/>
            <person name="Markovic C."/>
            <person name="Hall O."/>
            <person name="Minx P."/>
            <person name="Tomlinson C."/>
            <person name="Mitreva M."/>
            <person name="Nelson J."/>
            <person name="Hou S."/>
            <person name="Wollam A."/>
            <person name="Pepin K.H."/>
            <person name="Johnson M."/>
            <person name="Bhonagiri V."/>
            <person name="Zhang X."/>
            <person name="Suruliraj S."/>
            <person name="Warren W."/>
            <person name="Chinwalla A."/>
            <person name="Mardis E.R."/>
            <person name="Wilson R.K."/>
        </authorList>
    </citation>
    <scope>NUCLEOTIDE SEQUENCE [LARGE SCALE GENOMIC DNA]</scope>
    <source>
        <strain evidence="2 3">DSM 2876</strain>
    </source>
</reference>
<feature type="transmembrane region" description="Helical" evidence="1">
    <location>
        <begin position="146"/>
        <end position="166"/>
    </location>
</feature>
<feature type="transmembrane region" description="Helical" evidence="1">
    <location>
        <begin position="113"/>
        <end position="140"/>
    </location>
</feature>
<dbReference type="EMBL" id="ABWN01000036">
    <property type="protein sequence ID" value="EFF67709.1"/>
    <property type="molecule type" value="Genomic_DNA"/>
</dbReference>
<sequence>MPSKIILIVMAMVIVCMMLFGNKKVRILSVLIKQLQVFKNAKTDKISVWDIVCFIFFPIVLSVIITFGFGSIIDDKLAGVLTTVFAFVFTVLFGFAAILVGKLDCDNEIEKQVVGETFVSIMTSNILSLIASILSIAIIITGDEKAKLILTICVYSFSFMIIMLLLMISKRTFIIYCENKK</sequence>
<keyword evidence="3" id="KW-1185">Reference proteome</keyword>
<dbReference type="AlphaFoldDB" id="D4S207"/>
<evidence type="ECO:0000313" key="3">
    <source>
        <dbReference type="Proteomes" id="UP000006238"/>
    </source>
</evidence>
<keyword evidence="1" id="KW-0812">Transmembrane</keyword>
<gene>
    <name evidence="2" type="ORF">BUTYVIB_02129</name>
</gene>
<dbReference type="GeneID" id="98917747"/>
<evidence type="ECO:0000256" key="1">
    <source>
        <dbReference type="SAM" id="Phobius"/>
    </source>
</evidence>
<evidence type="ECO:0000313" key="2">
    <source>
        <dbReference type="EMBL" id="EFF67709.1"/>
    </source>
</evidence>
<comment type="caution">
    <text evidence="2">The sequence shown here is derived from an EMBL/GenBank/DDBJ whole genome shotgun (WGS) entry which is preliminary data.</text>
</comment>
<name>D4S207_9FIRM</name>